<dbReference type="EMBL" id="AAFI02000018">
    <property type="protein sequence ID" value="EAL69085.1"/>
    <property type="molecule type" value="Genomic_DNA"/>
</dbReference>
<organism evidence="1 2">
    <name type="scientific">Dictyostelium discoideum</name>
    <name type="common">Social amoeba</name>
    <dbReference type="NCBI Taxonomy" id="44689"/>
    <lineage>
        <taxon>Eukaryota</taxon>
        <taxon>Amoebozoa</taxon>
        <taxon>Evosea</taxon>
        <taxon>Eumycetozoa</taxon>
        <taxon>Dictyostelia</taxon>
        <taxon>Dictyosteliales</taxon>
        <taxon>Dictyosteliaceae</taxon>
        <taxon>Dictyostelium</taxon>
    </lineage>
</organism>
<proteinExistence type="predicted"/>
<evidence type="ECO:0000313" key="1">
    <source>
        <dbReference type="EMBL" id="EAL69085.1"/>
    </source>
</evidence>
<accession>Q551C6</accession>
<sequence length="52" mass="5886">MLFKSLISLSNNVSKVSTLISVENNENSINTTTNTITLRSTVFFTRPNFINY</sequence>
<dbReference type="FunCoup" id="Q551C6">
    <property type="interactions" value="877"/>
</dbReference>
<evidence type="ECO:0000313" key="2">
    <source>
        <dbReference type="Proteomes" id="UP000002195"/>
    </source>
</evidence>
<dbReference type="PaxDb" id="44689-DDB0202934"/>
<dbReference type="InParanoid" id="Q551C6"/>
<dbReference type="Proteomes" id="UP000002195">
    <property type="component" value="Unassembled WGS sequence"/>
</dbReference>
<dbReference type="RefSeq" id="XP_643012.1">
    <property type="nucleotide sequence ID" value="XM_637920.1"/>
</dbReference>
<dbReference type="HOGENOM" id="CLU_200039_1_0_1"/>
<dbReference type="dictyBase" id="DDB_G0276655"/>
<gene>
    <name evidence="1" type="ORF">DDB_G0276655</name>
</gene>
<protein>
    <submittedName>
        <fullName evidence="1">Uncharacterized protein</fullName>
    </submittedName>
</protein>
<keyword evidence="2" id="KW-1185">Reference proteome</keyword>
<dbReference type="GeneID" id="8620616"/>
<reference evidence="1 2" key="1">
    <citation type="journal article" date="2005" name="Nature">
        <title>The genome of the social amoeba Dictyostelium discoideum.</title>
        <authorList>
            <consortium name="The Dictyostelium discoideum Sequencing Consortium"/>
            <person name="Eichinger L."/>
            <person name="Pachebat J.A."/>
            <person name="Glockner G."/>
            <person name="Rajandream M.A."/>
            <person name="Sucgang R."/>
            <person name="Berriman M."/>
            <person name="Song J."/>
            <person name="Olsen R."/>
            <person name="Szafranski K."/>
            <person name="Xu Q."/>
            <person name="Tunggal B."/>
            <person name="Kummerfeld S."/>
            <person name="Madera M."/>
            <person name="Konfortov B.A."/>
            <person name="Rivero F."/>
            <person name="Bankier A.T."/>
            <person name="Lehmann R."/>
            <person name="Hamlin N."/>
            <person name="Davies R."/>
            <person name="Gaudet P."/>
            <person name="Fey P."/>
            <person name="Pilcher K."/>
            <person name="Chen G."/>
            <person name="Saunders D."/>
            <person name="Sodergren E."/>
            <person name="Davis P."/>
            <person name="Kerhornou A."/>
            <person name="Nie X."/>
            <person name="Hall N."/>
            <person name="Anjard C."/>
            <person name="Hemphill L."/>
            <person name="Bason N."/>
            <person name="Farbrother P."/>
            <person name="Desany B."/>
            <person name="Just E."/>
            <person name="Morio T."/>
            <person name="Rost R."/>
            <person name="Churcher C."/>
            <person name="Cooper J."/>
            <person name="Haydock S."/>
            <person name="van Driessche N."/>
            <person name="Cronin A."/>
            <person name="Goodhead I."/>
            <person name="Muzny D."/>
            <person name="Mourier T."/>
            <person name="Pain A."/>
            <person name="Lu M."/>
            <person name="Harper D."/>
            <person name="Lindsay R."/>
            <person name="Hauser H."/>
            <person name="James K."/>
            <person name="Quiles M."/>
            <person name="Madan Babu M."/>
            <person name="Saito T."/>
            <person name="Buchrieser C."/>
            <person name="Wardroper A."/>
            <person name="Felder M."/>
            <person name="Thangavelu M."/>
            <person name="Johnson D."/>
            <person name="Knights A."/>
            <person name="Loulseged H."/>
            <person name="Mungall K."/>
            <person name="Oliver K."/>
            <person name="Price C."/>
            <person name="Quail M.A."/>
            <person name="Urushihara H."/>
            <person name="Hernandez J."/>
            <person name="Rabbinowitsch E."/>
            <person name="Steffen D."/>
            <person name="Sanders M."/>
            <person name="Ma J."/>
            <person name="Kohara Y."/>
            <person name="Sharp S."/>
            <person name="Simmonds M."/>
            <person name="Spiegler S."/>
            <person name="Tivey A."/>
            <person name="Sugano S."/>
            <person name="White B."/>
            <person name="Walker D."/>
            <person name="Woodward J."/>
            <person name="Winckler T."/>
            <person name="Tanaka Y."/>
            <person name="Shaulsky G."/>
            <person name="Schleicher M."/>
            <person name="Weinstock G."/>
            <person name="Rosenthal A."/>
            <person name="Cox E.C."/>
            <person name="Chisholm R.L."/>
            <person name="Gibbs R."/>
            <person name="Loomis W.F."/>
            <person name="Platzer M."/>
            <person name="Kay R.R."/>
            <person name="Williams J."/>
            <person name="Dear P.H."/>
            <person name="Noegel A.A."/>
            <person name="Barrell B."/>
            <person name="Kuspa A."/>
        </authorList>
    </citation>
    <scope>NUCLEOTIDE SEQUENCE [LARGE SCALE GENOMIC DNA]</scope>
    <source>
        <strain evidence="1 2">AX4</strain>
    </source>
</reference>
<dbReference type="KEGG" id="ddi:DDB_G0276655"/>
<comment type="caution">
    <text evidence="1">The sequence shown here is derived from an EMBL/GenBank/DDBJ whole genome shotgun (WGS) entry which is preliminary data.</text>
</comment>
<dbReference type="AlphaFoldDB" id="Q551C6"/>
<name>Q551C6_DICDI</name>